<dbReference type="Gene3D" id="3.40.50.300">
    <property type="entry name" value="P-loop containing nucleotide triphosphate hydrolases"/>
    <property type="match status" value="1"/>
</dbReference>
<evidence type="ECO:0000256" key="2">
    <source>
        <dbReference type="ARBA" id="ARBA00022448"/>
    </source>
</evidence>
<evidence type="ECO:0000256" key="3">
    <source>
        <dbReference type="ARBA" id="ARBA00022741"/>
    </source>
</evidence>
<dbReference type="InterPro" id="IPR003439">
    <property type="entry name" value="ABC_transporter-like_ATP-bd"/>
</dbReference>
<feature type="domain" description="ABC transporter" evidence="5">
    <location>
        <begin position="4"/>
        <end position="232"/>
    </location>
</feature>
<comment type="caution">
    <text evidence="6">The sequence shown here is derived from an EMBL/GenBank/DDBJ whole genome shotgun (WGS) entry which is preliminary data.</text>
</comment>
<dbReference type="PANTHER" id="PTHR43335:SF4">
    <property type="entry name" value="ABC TRANSPORTER, ATP-BINDING PROTEIN"/>
    <property type="match status" value="1"/>
</dbReference>
<gene>
    <name evidence="6" type="ORF">GCM10007968_26040</name>
</gene>
<dbReference type="InterPro" id="IPR027417">
    <property type="entry name" value="P-loop_NTPase"/>
</dbReference>
<protein>
    <submittedName>
        <fullName evidence="6">ABC transporter ATP-binding protein</fullName>
    </submittedName>
</protein>
<keyword evidence="4 6" id="KW-0067">ATP-binding</keyword>
<dbReference type="CDD" id="cd03230">
    <property type="entry name" value="ABC_DR_subfamily_A"/>
    <property type="match status" value="1"/>
</dbReference>
<dbReference type="RefSeq" id="WP_188804053.1">
    <property type="nucleotide sequence ID" value="NZ_BMOK01000013.1"/>
</dbReference>
<keyword evidence="2" id="KW-0813">Transport</keyword>
<evidence type="ECO:0000313" key="6">
    <source>
        <dbReference type="EMBL" id="GGL60881.1"/>
    </source>
</evidence>
<evidence type="ECO:0000256" key="1">
    <source>
        <dbReference type="ARBA" id="ARBA00005417"/>
    </source>
</evidence>
<dbReference type="GO" id="GO:0005524">
    <property type="term" value="F:ATP binding"/>
    <property type="evidence" value="ECO:0007669"/>
    <property type="project" value="UniProtKB-KW"/>
</dbReference>
<comment type="similarity">
    <text evidence="1">Belongs to the ABC transporter superfamily.</text>
</comment>
<dbReference type="SUPFAM" id="SSF52540">
    <property type="entry name" value="P-loop containing nucleoside triphosphate hydrolases"/>
    <property type="match status" value="1"/>
</dbReference>
<reference evidence="6" key="2">
    <citation type="submission" date="2020-09" db="EMBL/GenBank/DDBJ databases">
        <authorList>
            <person name="Sun Q."/>
            <person name="Ohkuma M."/>
        </authorList>
    </citation>
    <scope>NUCLEOTIDE SEQUENCE</scope>
    <source>
        <strain evidence="6">JCM 15325</strain>
    </source>
</reference>
<dbReference type="GO" id="GO:0016887">
    <property type="term" value="F:ATP hydrolysis activity"/>
    <property type="evidence" value="ECO:0007669"/>
    <property type="project" value="InterPro"/>
</dbReference>
<dbReference type="Proteomes" id="UP000654670">
    <property type="component" value="Unassembled WGS sequence"/>
</dbReference>
<evidence type="ECO:0000256" key="4">
    <source>
        <dbReference type="ARBA" id="ARBA00022840"/>
    </source>
</evidence>
<reference evidence="6" key="1">
    <citation type="journal article" date="2014" name="Int. J. Syst. Evol. Microbiol.">
        <title>Complete genome sequence of Corynebacterium casei LMG S-19264T (=DSM 44701T), isolated from a smear-ripened cheese.</title>
        <authorList>
            <consortium name="US DOE Joint Genome Institute (JGI-PGF)"/>
            <person name="Walter F."/>
            <person name="Albersmeier A."/>
            <person name="Kalinowski J."/>
            <person name="Ruckert C."/>
        </authorList>
    </citation>
    <scope>NUCLEOTIDE SEQUENCE</scope>
    <source>
        <strain evidence="6">JCM 15325</strain>
    </source>
</reference>
<sequence>MPVLGIRNLTKRYGSTNVVNGLNLSVEKGSIFGFLGLNGAGKTTTIRMIMGLTRPNGGEITVCGERVRFGSAAANKHIGYLPDVPEFYGFMTPREYLLLCGNLSGMDMKKNKKRIDELLELVGLASVKRKIGGFSRGMKQRLGIAQSLIHEPELLILDEPTSALDPVGRKDILDIIASLKGRVTVVFSTHILADVQRVCDTIGILHHGHLELEGDLPDIEKKFAGQSFRLKVPTADKMNELKDRLSLFPFVREVRQEGTSQLLLISTDSGKLCEVICPLLAELNIPLSHFEQMESSLEDVFIEVIHGA</sequence>
<keyword evidence="7" id="KW-1185">Reference proteome</keyword>
<dbReference type="Pfam" id="PF00005">
    <property type="entry name" value="ABC_tran"/>
    <property type="match status" value="1"/>
</dbReference>
<dbReference type="EMBL" id="BMOK01000013">
    <property type="protein sequence ID" value="GGL60881.1"/>
    <property type="molecule type" value="Genomic_DNA"/>
</dbReference>
<evidence type="ECO:0000259" key="5">
    <source>
        <dbReference type="PROSITE" id="PS50893"/>
    </source>
</evidence>
<dbReference type="PROSITE" id="PS50893">
    <property type="entry name" value="ABC_TRANSPORTER_2"/>
    <property type="match status" value="1"/>
</dbReference>
<keyword evidence="3" id="KW-0547">Nucleotide-binding</keyword>
<proteinExistence type="inferred from homology"/>
<dbReference type="SMART" id="SM00382">
    <property type="entry name" value="AAA"/>
    <property type="match status" value="1"/>
</dbReference>
<organism evidence="6 7">
    <name type="scientific">Sporolactobacillus putidus</name>
    <dbReference type="NCBI Taxonomy" id="492735"/>
    <lineage>
        <taxon>Bacteria</taxon>
        <taxon>Bacillati</taxon>
        <taxon>Bacillota</taxon>
        <taxon>Bacilli</taxon>
        <taxon>Bacillales</taxon>
        <taxon>Sporolactobacillaceae</taxon>
        <taxon>Sporolactobacillus</taxon>
    </lineage>
</organism>
<dbReference type="AlphaFoldDB" id="A0A917W3X2"/>
<accession>A0A917W3X2</accession>
<dbReference type="InterPro" id="IPR003593">
    <property type="entry name" value="AAA+_ATPase"/>
</dbReference>
<name>A0A917W3X2_9BACL</name>
<dbReference type="PANTHER" id="PTHR43335">
    <property type="entry name" value="ABC TRANSPORTER, ATP-BINDING PROTEIN"/>
    <property type="match status" value="1"/>
</dbReference>
<evidence type="ECO:0000313" key="7">
    <source>
        <dbReference type="Proteomes" id="UP000654670"/>
    </source>
</evidence>